<keyword evidence="1" id="KW-0238">DNA-binding</keyword>
<proteinExistence type="predicted"/>
<dbReference type="GO" id="GO:0003677">
    <property type="term" value="F:DNA binding"/>
    <property type="evidence" value="ECO:0007669"/>
    <property type="project" value="UniProtKB-KW"/>
</dbReference>
<dbReference type="CDD" id="cd00592">
    <property type="entry name" value="HTH_MerR-like"/>
    <property type="match status" value="1"/>
</dbReference>
<dbReference type="PANTHER" id="PTHR30204">
    <property type="entry name" value="REDOX-CYCLING DRUG-SENSING TRANSCRIPTIONAL ACTIVATOR SOXR"/>
    <property type="match status" value="1"/>
</dbReference>
<dbReference type="Proteomes" id="UP000067689">
    <property type="component" value="Chromosome"/>
</dbReference>
<dbReference type="GO" id="GO:0003700">
    <property type="term" value="F:DNA-binding transcription factor activity"/>
    <property type="evidence" value="ECO:0007669"/>
    <property type="project" value="InterPro"/>
</dbReference>
<accession>A0A0U4D9C1</accession>
<dbReference type="InterPro" id="IPR047057">
    <property type="entry name" value="MerR_fam"/>
</dbReference>
<evidence type="ECO:0000259" key="3">
    <source>
        <dbReference type="PROSITE" id="PS50937"/>
    </source>
</evidence>
<name>A0A0U4D9C1_9ACTN</name>
<dbReference type="PATRIC" id="fig|2041.4.peg.1807"/>
<dbReference type="InterPro" id="IPR000551">
    <property type="entry name" value="MerR-type_HTH_dom"/>
</dbReference>
<dbReference type="SUPFAM" id="SSF46955">
    <property type="entry name" value="Putative DNA-binding domain"/>
    <property type="match status" value="1"/>
</dbReference>
<dbReference type="STRING" id="2041.AERYTH_08625"/>
<dbReference type="KEGG" id="aer:AERYTH_08625"/>
<reference evidence="4 5" key="1">
    <citation type="journal article" date="1991" name="Int. J. Syst. Bacteriol.">
        <title>Description of the erythromycin-producing bacterium Arthrobacter sp. strain NRRL B-3381 as Aeromicrobium erythreum gen. nov., sp. nov.</title>
        <authorList>
            <person name="Miller E.S."/>
            <person name="Woese C.R."/>
            <person name="Brenner S."/>
        </authorList>
    </citation>
    <scope>NUCLEOTIDE SEQUENCE [LARGE SCALE GENOMIC DNA]</scope>
    <source>
        <strain evidence="4 5">AR18</strain>
    </source>
</reference>
<dbReference type="Gene3D" id="1.10.1660.10">
    <property type="match status" value="1"/>
</dbReference>
<gene>
    <name evidence="4" type="ORF">AERYTH_08625</name>
</gene>
<dbReference type="AlphaFoldDB" id="A0A0U4D9C1"/>
<feature type="region of interest" description="Disordered" evidence="2">
    <location>
        <begin position="88"/>
        <end position="109"/>
    </location>
</feature>
<keyword evidence="5" id="KW-1185">Reference proteome</keyword>
<dbReference type="SMART" id="SM00422">
    <property type="entry name" value="HTH_MERR"/>
    <property type="match status" value="1"/>
</dbReference>
<feature type="domain" description="HTH merR-type" evidence="3">
    <location>
        <begin position="28"/>
        <end position="79"/>
    </location>
</feature>
<organism evidence="4 5">
    <name type="scientific">Aeromicrobium erythreum</name>
    <dbReference type="NCBI Taxonomy" id="2041"/>
    <lineage>
        <taxon>Bacteria</taxon>
        <taxon>Bacillati</taxon>
        <taxon>Actinomycetota</taxon>
        <taxon>Actinomycetes</taxon>
        <taxon>Propionibacteriales</taxon>
        <taxon>Nocardioidaceae</taxon>
        <taxon>Aeromicrobium</taxon>
    </lineage>
</organism>
<dbReference type="PROSITE" id="PS50937">
    <property type="entry name" value="HTH_MERR_2"/>
    <property type="match status" value="1"/>
</dbReference>
<evidence type="ECO:0000256" key="1">
    <source>
        <dbReference type="ARBA" id="ARBA00023125"/>
    </source>
</evidence>
<sequence length="234" mass="26561">MPETARLGIGKVLAELREEFPSLTISKIRYLEREGLLEPERTPSGYRKFSFDDVERLRFVLRQQKRYWPLSTIRQALDEMDRGLVPQTDLDGNVRVPEVSSDADGLPTPGAFLEGRSRMRLSREEVLESTGASEELLAQVEEHGLLERRPGQHAYDGDDLVVVDAVVRLSALGVEPRHLRAVRTAAERESDLLGRAVPERRRREDKAAAAEQLGELAALLMRLHTVLLRHRLRD</sequence>
<evidence type="ECO:0000313" key="5">
    <source>
        <dbReference type="Proteomes" id="UP000067689"/>
    </source>
</evidence>
<dbReference type="InterPro" id="IPR009061">
    <property type="entry name" value="DNA-bd_dom_put_sf"/>
</dbReference>
<dbReference type="EMBL" id="CP011502">
    <property type="protein sequence ID" value="ALX04754.1"/>
    <property type="molecule type" value="Genomic_DNA"/>
</dbReference>
<protein>
    <recommendedName>
        <fullName evidence="3">HTH merR-type domain-containing protein</fullName>
    </recommendedName>
</protein>
<evidence type="ECO:0000256" key="2">
    <source>
        <dbReference type="SAM" id="MobiDB-lite"/>
    </source>
</evidence>
<dbReference type="Pfam" id="PF13411">
    <property type="entry name" value="MerR_1"/>
    <property type="match status" value="1"/>
</dbReference>
<evidence type="ECO:0000313" key="4">
    <source>
        <dbReference type="EMBL" id="ALX04754.1"/>
    </source>
</evidence>
<dbReference type="PANTHER" id="PTHR30204:SF89">
    <property type="entry name" value="HTH MERR-TYPE DOMAIN-CONTAINING PROTEIN"/>
    <property type="match status" value="1"/>
</dbReference>